<accession>A0ABT2UBG9</accession>
<name>A0ABT2UBG9_9BACL</name>
<evidence type="ECO:0000259" key="7">
    <source>
        <dbReference type="PROSITE" id="PS51272"/>
    </source>
</evidence>
<comment type="caution">
    <text evidence="8">The sequence shown here is derived from an EMBL/GenBank/DDBJ whole genome shotgun (WGS) entry which is preliminary data.</text>
</comment>
<evidence type="ECO:0000256" key="4">
    <source>
        <dbReference type="ARBA" id="ARBA00023326"/>
    </source>
</evidence>
<evidence type="ECO:0000313" key="8">
    <source>
        <dbReference type="EMBL" id="MCU6791972.1"/>
    </source>
</evidence>
<dbReference type="RefSeq" id="WP_262683379.1">
    <property type="nucleotide sequence ID" value="NZ_JAOQIO010000016.1"/>
</dbReference>
<dbReference type="PROSITE" id="PS50012">
    <property type="entry name" value="RCC1_3"/>
    <property type="match status" value="3"/>
</dbReference>
<evidence type="ECO:0000256" key="2">
    <source>
        <dbReference type="ARBA" id="ARBA00023001"/>
    </source>
</evidence>
<dbReference type="PANTHER" id="PTHR45982:SF1">
    <property type="entry name" value="REGULATOR OF CHROMOSOME CONDENSATION"/>
    <property type="match status" value="1"/>
</dbReference>
<keyword evidence="9" id="KW-1185">Reference proteome</keyword>
<reference evidence="8 9" key="1">
    <citation type="submission" date="2022-09" db="EMBL/GenBank/DDBJ databases">
        <authorList>
            <person name="Han X.L."/>
            <person name="Wang Q."/>
            <person name="Lu T."/>
        </authorList>
    </citation>
    <scope>NUCLEOTIDE SEQUENCE [LARGE SCALE GENOMIC DNA]</scope>
    <source>
        <strain evidence="8 9">WQ 127069</strain>
    </source>
</reference>
<feature type="chain" id="PRO_5045996215" evidence="6">
    <location>
        <begin position="27"/>
        <end position="1412"/>
    </location>
</feature>
<evidence type="ECO:0000256" key="6">
    <source>
        <dbReference type="SAM" id="SignalP"/>
    </source>
</evidence>
<gene>
    <name evidence="8" type="ORF">OB236_07515</name>
</gene>
<feature type="domain" description="SLH" evidence="7">
    <location>
        <begin position="1352"/>
        <end position="1412"/>
    </location>
</feature>
<dbReference type="PROSITE" id="PS51272">
    <property type="entry name" value="SLH"/>
    <property type="match status" value="3"/>
</dbReference>
<dbReference type="Gene3D" id="2.130.10.30">
    <property type="entry name" value="Regulator of chromosome condensation 1/beta-lactamase-inhibitor protein II"/>
    <property type="match status" value="2"/>
</dbReference>
<proteinExistence type="predicted"/>
<dbReference type="InterPro" id="IPR005102">
    <property type="entry name" value="Carbo-bd_X2"/>
</dbReference>
<dbReference type="Pfam" id="PF13540">
    <property type="entry name" value="RCC1_2"/>
    <property type="match status" value="1"/>
</dbReference>
<dbReference type="Proteomes" id="UP001652445">
    <property type="component" value="Unassembled WGS sequence"/>
</dbReference>
<dbReference type="SUPFAM" id="SSF81296">
    <property type="entry name" value="E set domains"/>
    <property type="match status" value="4"/>
</dbReference>
<keyword evidence="2" id="KW-0136">Cellulose degradation</keyword>
<keyword evidence="4" id="KW-0624">Polysaccharide degradation</keyword>
<feature type="signal peptide" evidence="6">
    <location>
        <begin position="1"/>
        <end position="26"/>
    </location>
</feature>
<dbReference type="InterPro" id="IPR051553">
    <property type="entry name" value="Ran_GTPase-activating"/>
</dbReference>
<dbReference type="InterPro" id="IPR000408">
    <property type="entry name" value="Reg_chr_condens"/>
</dbReference>
<dbReference type="Pfam" id="PF16640">
    <property type="entry name" value="Big_3_5"/>
    <property type="match status" value="1"/>
</dbReference>
<keyword evidence="1 6" id="KW-0732">Signal</keyword>
<dbReference type="InterPro" id="IPR009091">
    <property type="entry name" value="RCC1/BLIP-II"/>
</dbReference>
<sequence>MRKLISAILFMILIVCPLLKPAQVDAAGMMFTSVSSQFDTTLALDDKGRIWGWGRNDFGELGDGTLNNEYRTPTLITIMDNGLPVLFKEVKVGFNSALALDRGGHLWATGDNSLGQLGLGAGTSSTRVWTKVDVMDDGGVAVVFKKIAALRVSSLALDSNGKLWIWGFRTFTADEYVPTKMSLAGDPIFKTIEGNNEAGLAIDSSQHIWEIYMSTYNPQKLTLMDDHVETEFQSIAVGSGYGTGTHLSLAIDLSGNVWTWGGNDQGQLGNGQTSETPTWSPGKISVTDNGDPVKFTQITGGKKQVLALDDKGDMWTWGLNALGQLGDGTTANSDVPHRVLVSDNGTPFQFSSLSAGYDVSYGLDVNGRLWSWGAQQLLGDNTTGNGSQKVPKNIYIKPQASLTASVTSSTYLQPITLTASIVGAFDTPSGVVDFKDGGTVLGSVPLAVNGTAQLNIATLQASSHTLTANYKGDDIYLAQTSGNLAFTVNMPAAPSIAVVPSTTANTNNPVTLTVTAQTYGTANSLADLKWLPGDRNAAAFASAGTDILAARSFEVTSNGIYTTYAKDLAGNEKVTKIQIANINSAISPTVASFDKYAGAAANVDVTTTLTLNGNTLTSVANGATVLNPVTDYTVTGNTVTILKAYLQAQPTGTASLTFTFSGGAARTLTISVNDTTPNNSAISPAAASFDKYAGAAENVNVTTTLTLSGNTLSGIANGVTTLTLGTDYTVTGSTITILKTYLQAQPTGTASLTFTFSGGAAQTLVIVVSDSTPSNSAISPTAASFDKYAGAAANVNVTTTLTLSGNTLSGIVGGVTPLTLGTDYTVMGSTVTILKGYLQAQPTGTASLTFTFSGGAAQTLVIVVSDSTPSNSAISPTAASFDKYAGAAANVDVTTALTLNGNTLTSIADGTTVLTLGTDYTLTGSTITILKAYLQAQPTGTASLTFTFSGGAAQMLTITVSDSTPIPSRNSSKSNSPPTSTAEPSKYQIITDPSGRIVIIVDPSVLVTETTWDGTSVQKLTLPDDILNQAAELLKDTLNSVITIRVTDTDPAVHVQLSGGSIAALAKSFPNAVIQIELIGSSLELKASVLDLEGLAKRLGVAVSDLKIVTSMERVSGSVRTDLERMGTYIGFRVLGSAVDFKVMVEANGQVVDIRDFGGTYMVRGIVYEAGSAKGNVIAVHYDPISSTVSYIPTHLSMRENGKKEAVMKVPHYSIYAVVETNDRSFIDLNGHWAKTDVELLASKLIVNGVSADRFAADASITRAEFASLLVRSMGISTEHDTAYKGYTDVASTTWYAPAVEAAVKAGLVNGITADRFGPDERISREQMAVMIARALAITSVGENRQGDSQALAAFTDHGSISSWAETAVARSVTAGIITGLDGNRFAPMDFATRAQAATMLKRFLHTVGFIE</sequence>
<organism evidence="8 9">
    <name type="scientific">Paenibacillus baimaensis</name>
    <dbReference type="NCBI Taxonomy" id="2982185"/>
    <lineage>
        <taxon>Bacteria</taxon>
        <taxon>Bacillati</taxon>
        <taxon>Bacillota</taxon>
        <taxon>Bacilli</taxon>
        <taxon>Bacillales</taxon>
        <taxon>Paenibacillaceae</taxon>
        <taxon>Paenibacillus</taxon>
    </lineage>
</organism>
<dbReference type="SUPFAM" id="SSF50985">
    <property type="entry name" value="RCC1/BLIP-II"/>
    <property type="match status" value="2"/>
</dbReference>
<evidence type="ECO:0000256" key="1">
    <source>
        <dbReference type="ARBA" id="ARBA00022729"/>
    </source>
</evidence>
<feature type="region of interest" description="Disordered" evidence="5">
    <location>
        <begin position="963"/>
        <end position="986"/>
    </location>
</feature>
<dbReference type="InterPro" id="IPR001119">
    <property type="entry name" value="SLH_dom"/>
</dbReference>
<dbReference type="Pfam" id="PF00395">
    <property type="entry name" value="SLH"/>
    <property type="match status" value="3"/>
</dbReference>
<evidence type="ECO:0000256" key="5">
    <source>
        <dbReference type="SAM" id="MobiDB-lite"/>
    </source>
</evidence>
<evidence type="ECO:0000313" key="9">
    <source>
        <dbReference type="Proteomes" id="UP001652445"/>
    </source>
</evidence>
<protein>
    <submittedName>
        <fullName evidence="8">S-layer homology domain-containing protein</fullName>
    </submittedName>
</protein>
<dbReference type="InterPro" id="IPR014756">
    <property type="entry name" value="Ig_E-set"/>
</dbReference>
<dbReference type="EMBL" id="JAOQIO010000016">
    <property type="protein sequence ID" value="MCU6791972.1"/>
    <property type="molecule type" value="Genomic_DNA"/>
</dbReference>
<feature type="compositionally biased region" description="Low complexity" evidence="5">
    <location>
        <begin position="965"/>
        <end position="981"/>
    </location>
</feature>
<keyword evidence="3" id="KW-0119">Carbohydrate metabolism</keyword>
<evidence type="ECO:0000256" key="3">
    <source>
        <dbReference type="ARBA" id="ARBA00023277"/>
    </source>
</evidence>
<dbReference type="Pfam" id="PF00415">
    <property type="entry name" value="RCC1"/>
    <property type="match status" value="3"/>
</dbReference>
<dbReference type="Pfam" id="PF03442">
    <property type="entry name" value="CBM_X2"/>
    <property type="match status" value="4"/>
</dbReference>
<dbReference type="Gene3D" id="2.60.40.10">
    <property type="entry name" value="Immunoglobulins"/>
    <property type="match status" value="4"/>
</dbReference>
<feature type="domain" description="SLH" evidence="7">
    <location>
        <begin position="1221"/>
        <end position="1282"/>
    </location>
</feature>
<dbReference type="InterPro" id="IPR013783">
    <property type="entry name" value="Ig-like_fold"/>
</dbReference>
<dbReference type="InterPro" id="IPR032109">
    <property type="entry name" value="Big_3_5"/>
</dbReference>
<feature type="domain" description="SLH" evidence="7">
    <location>
        <begin position="1283"/>
        <end position="1346"/>
    </location>
</feature>
<dbReference type="PANTHER" id="PTHR45982">
    <property type="entry name" value="REGULATOR OF CHROMOSOME CONDENSATION"/>
    <property type="match status" value="1"/>
</dbReference>